<dbReference type="Proteomes" id="UP001162164">
    <property type="component" value="Unassembled WGS sequence"/>
</dbReference>
<evidence type="ECO:0000313" key="3">
    <source>
        <dbReference type="Proteomes" id="UP001162164"/>
    </source>
</evidence>
<gene>
    <name evidence="2" type="ORF">NQ317_014051</name>
</gene>
<keyword evidence="1" id="KW-0175">Coiled coil</keyword>
<comment type="caution">
    <text evidence="2">The sequence shown here is derived from an EMBL/GenBank/DDBJ whole genome shotgun (WGS) entry which is preliminary data.</text>
</comment>
<reference evidence="2" key="1">
    <citation type="journal article" date="2023" name="Insect Mol. Biol.">
        <title>Genome sequencing provides insights into the evolution of gene families encoding plant cell wall-degrading enzymes in longhorned beetles.</title>
        <authorList>
            <person name="Shin N.R."/>
            <person name="Okamura Y."/>
            <person name="Kirsch R."/>
            <person name="Pauchet Y."/>
        </authorList>
    </citation>
    <scope>NUCLEOTIDE SEQUENCE</scope>
    <source>
        <strain evidence="2">MMC_N1</strain>
    </source>
</reference>
<accession>A0ABQ9JXE8</accession>
<protein>
    <submittedName>
        <fullName evidence="2">Uncharacterized protein</fullName>
    </submittedName>
</protein>
<organism evidence="2 3">
    <name type="scientific">Molorchus minor</name>
    <dbReference type="NCBI Taxonomy" id="1323400"/>
    <lineage>
        <taxon>Eukaryota</taxon>
        <taxon>Metazoa</taxon>
        <taxon>Ecdysozoa</taxon>
        <taxon>Arthropoda</taxon>
        <taxon>Hexapoda</taxon>
        <taxon>Insecta</taxon>
        <taxon>Pterygota</taxon>
        <taxon>Neoptera</taxon>
        <taxon>Endopterygota</taxon>
        <taxon>Coleoptera</taxon>
        <taxon>Polyphaga</taxon>
        <taxon>Cucujiformia</taxon>
        <taxon>Chrysomeloidea</taxon>
        <taxon>Cerambycidae</taxon>
        <taxon>Lamiinae</taxon>
        <taxon>Monochamini</taxon>
        <taxon>Molorchus</taxon>
    </lineage>
</organism>
<proteinExistence type="predicted"/>
<evidence type="ECO:0000256" key="1">
    <source>
        <dbReference type="SAM" id="Coils"/>
    </source>
</evidence>
<keyword evidence="3" id="KW-1185">Reference proteome</keyword>
<name>A0ABQ9JXE8_9CUCU</name>
<sequence>MILKVQKDELKDLNEENMELKSNLEKIKLDYENTEYQLCEIKINSDGLKEDIEGNNYKIDKLIAENNKLKSQNDICKNNMTRNELRALRETLFLKLQYDTLSKEVIAISEAKNNFEISLEKSNSDLAHLHNRFLEMQDQNEKLYNDYGELQEMYAKREKQIKNFEGLVTELQTKLQKYEELAVDENEELLKNYQLTII</sequence>
<evidence type="ECO:0000313" key="2">
    <source>
        <dbReference type="EMBL" id="KAJ8982753.1"/>
    </source>
</evidence>
<feature type="coiled-coil region" evidence="1">
    <location>
        <begin position="3"/>
        <end position="79"/>
    </location>
</feature>
<dbReference type="Gene3D" id="1.10.287.1490">
    <property type="match status" value="1"/>
</dbReference>
<feature type="coiled-coil region" evidence="1">
    <location>
        <begin position="161"/>
        <end position="188"/>
    </location>
</feature>
<dbReference type="EMBL" id="JAPWTJ010000109">
    <property type="protein sequence ID" value="KAJ8982753.1"/>
    <property type="molecule type" value="Genomic_DNA"/>
</dbReference>